<keyword evidence="1" id="KW-1133">Transmembrane helix</keyword>
<keyword evidence="4" id="KW-1185">Reference proteome</keyword>
<dbReference type="InterPro" id="IPR058464">
    <property type="entry name" value="DUF8151"/>
</dbReference>
<dbReference type="AlphaFoldDB" id="A0A8A2VJ05"/>
<evidence type="ECO:0000259" key="2">
    <source>
        <dbReference type="Pfam" id="PF26478"/>
    </source>
</evidence>
<keyword evidence="1" id="KW-0472">Membrane</keyword>
<feature type="transmembrane region" description="Helical" evidence="1">
    <location>
        <begin position="12"/>
        <end position="35"/>
    </location>
</feature>
<proteinExistence type="predicted"/>
<organism evidence="3 4">
    <name type="scientific">Haloterrigena alkaliphila</name>
    <dbReference type="NCBI Taxonomy" id="2816475"/>
    <lineage>
        <taxon>Archaea</taxon>
        <taxon>Methanobacteriati</taxon>
        <taxon>Methanobacteriota</taxon>
        <taxon>Stenosarchaea group</taxon>
        <taxon>Halobacteria</taxon>
        <taxon>Halobacteriales</taxon>
        <taxon>Natrialbaceae</taxon>
        <taxon>Haloterrigena</taxon>
    </lineage>
</organism>
<feature type="domain" description="DUF8151" evidence="2">
    <location>
        <begin position="1"/>
        <end position="77"/>
    </location>
</feature>
<name>A0A8A2VJ05_9EURY</name>
<dbReference type="RefSeq" id="WP_207290410.1">
    <property type="nucleotide sequence ID" value="NZ_CP071462.1"/>
</dbReference>
<protein>
    <recommendedName>
        <fullName evidence="2">DUF8151 domain-containing protein</fullName>
    </recommendedName>
</protein>
<evidence type="ECO:0000256" key="1">
    <source>
        <dbReference type="SAM" id="Phobius"/>
    </source>
</evidence>
<dbReference type="KEGG" id="hakz:J0X25_06960"/>
<reference evidence="3 4" key="1">
    <citation type="submission" date="2021-03" db="EMBL/GenBank/DDBJ databases">
        <title>Haloterrigena longa sp. nov. and Haloterrigena limicola sp. nov., extremely halophilic archaea isolated from a salt lake.</title>
        <authorList>
            <person name="Henglin C."/>
        </authorList>
    </citation>
    <scope>NUCLEOTIDE SEQUENCE [LARGE SCALE GENOMIC DNA]</scope>
    <source>
        <strain evidence="3 4">KZCA68</strain>
    </source>
</reference>
<accession>A0A8A2VJ05</accession>
<dbReference type="GeneID" id="63187031"/>
<gene>
    <name evidence="3" type="ORF">J0X25_06960</name>
</gene>
<sequence>MASATPELLTELLPLVIYAVAGGLLTAGGLAAEYASLQHLGAGEAMVGAWLAAIGCVMLYAAYSIGYRKVLAQFATVAQ</sequence>
<evidence type="ECO:0000313" key="3">
    <source>
        <dbReference type="EMBL" id="QSX00691.1"/>
    </source>
</evidence>
<dbReference type="EMBL" id="CP071462">
    <property type="protein sequence ID" value="QSX00691.1"/>
    <property type="molecule type" value="Genomic_DNA"/>
</dbReference>
<keyword evidence="1" id="KW-0812">Transmembrane</keyword>
<dbReference type="Proteomes" id="UP000663203">
    <property type="component" value="Chromosome"/>
</dbReference>
<evidence type="ECO:0000313" key="4">
    <source>
        <dbReference type="Proteomes" id="UP000663203"/>
    </source>
</evidence>
<dbReference type="Pfam" id="PF26478">
    <property type="entry name" value="DUF8151"/>
    <property type="match status" value="1"/>
</dbReference>
<feature type="transmembrane region" description="Helical" evidence="1">
    <location>
        <begin position="47"/>
        <end position="65"/>
    </location>
</feature>